<sequence>MDQIERNLLWTIPASFNLKKDSVPIHVYIKLVEWIMSYFYHRSAKRFCGCTSIWARVSGKRQIVYFSLPKNSEFYINTKSKTQNFIILYD</sequence>
<protein>
    <submittedName>
        <fullName evidence="1">Uncharacterized protein</fullName>
    </submittedName>
</protein>
<dbReference type="AlphaFoldDB" id="A0A0P0C5C9"/>
<dbReference type="Proteomes" id="UP000061382">
    <property type="component" value="Chromosome"/>
</dbReference>
<reference evidence="1 2" key="1">
    <citation type="submission" date="2015-08" db="EMBL/GenBank/DDBJ databases">
        <title>Complete genome sequence of Rufibacter tibetensis strain 1351t, a radiation-resistant bacterium from tibet plateau.</title>
        <authorList>
            <person name="Dai J."/>
        </authorList>
    </citation>
    <scope>NUCLEOTIDE SEQUENCE [LARGE SCALE GENOMIC DNA]</scope>
    <source>
        <strain evidence="1 2">1351</strain>
    </source>
</reference>
<keyword evidence="2" id="KW-1185">Reference proteome</keyword>
<dbReference type="KEGG" id="rti:DC20_15610"/>
<evidence type="ECO:0000313" key="1">
    <source>
        <dbReference type="EMBL" id="ALJ00136.1"/>
    </source>
</evidence>
<evidence type="ECO:0000313" key="2">
    <source>
        <dbReference type="Proteomes" id="UP000061382"/>
    </source>
</evidence>
<accession>A0A0P0C5C9</accession>
<gene>
    <name evidence="1" type="ORF">DC20_15610</name>
</gene>
<organism evidence="1 2">
    <name type="scientific">Rufibacter tibetensis</name>
    <dbReference type="NCBI Taxonomy" id="512763"/>
    <lineage>
        <taxon>Bacteria</taxon>
        <taxon>Pseudomonadati</taxon>
        <taxon>Bacteroidota</taxon>
        <taxon>Cytophagia</taxon>
        <taxon>Cytophagales</taxon>
        <taxon>Hymenobacteraceae</taxon>
        <taxon>Rufibacter</taxon>
    </lineage>
</organism>
<dbReference type="EMBL" id="CP012643">
    <property type="protein sequence ID" value="ALJ00136.1"/>
    <property type="molecule type" value="Genomic_DNA"/>
</dbReference>
<proteinExistence type="predicted"/>
<name>A0A0P0C5C9_9BACT</name>